<dbReference type="EMBL" id="DF820466">
    <property type="protein sequence ID" value="GAK57640.1"/>
    <property type="molecule type" value="Genomic_DNA"/>
</dbReference>
<evidence type="ECO:0000259" key="6">
    <source>
        <dbReference type="Pfam" id="PF00892"/>
    </source>
</evidence>
<feature type="transmembrane region" description="Helical" evidence="5">
    <location>
        <begin position="134"/>
        <end position="155"/>
    </location>
</feature>
<evidence type="ECO:0000256" key="3">
    <source>
        <dbReference type="ARBA" id="ARBA00022989"/>
    </source>
</evidence>
<feature type="transmembrane region" description="Helical" evidence="5">
    <location>
        <begin position="218"/>
        <end position="235"/>
    </location>
</feature>
<dbReference type="SUPFAM" id="SSF103481">
    <property type="entry name" value="Multidrug resistance efflux transporter EmrE"/>
    <property type="match status" value="2"/>
</dbReference>
<feature type="transmembrane region" description="Helical" evidence="5">
    <location>
        <begin position="15"/>
        <end position="38"/>
    </location>
</feature>
<keyword evidence="8" id="KW-1185">Reference proteome</keyword>
<keyword evidence="3 5" id="KW-1133">Transmembrane helix</keyword>
<sequence>MSNTQQLAPLRSKEFVGSVAILVSMLCFYLEAAVVRWATTNPEVALGSAFLMFARFFLGFLVTALVFLFQRRLPQPKHTGTIIYRAVTNMLAVYCSYKAVELTTLAEGTILNMTSPVFIGIFTWILLKHQRDIMATLMTFVGFYGIFLVVAPQNMQFHWESLWGLMSGIISAISLMLLNTVRQENDTNTVLFVVFGVGMLIQAAVFYDQYYLPSPLELIYLVSGAISAIAGQYLLTMGFRYVTAVKGGILSSSRIVLSAFLGPYITSDPHLTLSGWLGALIILGTNIYFISRKTTPDESQNRKLQDKNSIEPV</sequence>
<keyword evidence="4 5" id="KW-0472">Membrane</keyword>
<feature type="domain" description="EamA" evidence="6">
    <location>
        <begin position="18"/>
        <end position="150"/>
    </location>
</feature>
<feature type="transmembrane region" description="Helical" evidence="5">
    <location>
        <begin position="161"/>
        <end position="178"/>
    </location>
</feature>
<feature type="transmembrane region" description="Helical" evidence="5">
    <location>
        <begin position="190"/>
        <end position="212"/>
    </location>
</feature>
<evidence type="ECO:0000256" key="4">
    <source>
        <dbReference type="ARBA" id="ARBA00023136"/>
    </source>
</evidence>
<accession>A0A081BZ85</accession>
<evidence type="ECO:0000256" key="1">
    <source>
        <dbReference type="ARBA" id="ARBA00004141"/>
    </source>
</evidence>
<feature type="transmembrane region" description="Helical" evidence="5">
    <location>
        <begin position="106"/>
        <end position="127"/>
    </location>
</feature>
<feature type="transmembrane region" description="Helical" evidence="5">
    <location>
        <begin position="271"/>
        <end position="290"/>
    </location>
</feature>
<dbReference type="HOGENOM" id="CLU_032828_0_2_0"/>
<evidence type="ECO:0000313" key="8">
    <source>
        <dbReference type="Proteomes" id="UP000030661"/>
    </source>
</evidence>
<dbReference type="Pfam" id="PF00892">
    <property type="entry name" value="EamA"/>
    <property type="match status" value="2"/>
</dbReference>
<evidence type="ECO:0000313" key="7">
    <source>
        <dbReference type="EMBL" id="GAK57640.1"/>
    </source>
</evidence>
<dbReference type="PANTHER" id="PTHR22911">
    <property type="entry name" value="ACYL-MALONYL CONDENSING ENZYME-RELATED"/>
    <property type="match status" value="1"/>
</dbReference>
<feature type="transmembrane region" description="Helical" evidence="5">
    <location>
        <begin position="247"/>
        <end position="265"/>
    </location>
</feature>
<evidence type="ECO:0000256" key="5">
    <source>
        <dbReference type="SAM" id="Phobius"/>
    </source>
</evidence>
<reference evidence="7" key="1">
    <citation type="journal article" date="2015" name="PeerJ">
        <title>First genomic representation of candidate bacterial phylum KSB3 points to enhanced environmental sensing as a trigger of wastewater bulking.</title>
        <authorList>
            <person name="Sekiguchi Y."/>
            <person name="Ohashi A."/>
            <person name="Parks D.H."/>
            <person name="Yamauchi T."/>
            <person name="Tyson G.W."/>
            <person name="Hugenholtz P."/>
        </authorList>
    </citation>
    <scope>NUCLEOTIDE SEQUENCE [LARGE SCALE GENOMIC DNA]</scope>
</reference>
<evidence type="ECO:0000256" key="2">
    <source>
        <dbReference type="ARBA" id="ARBA00022692"/>
    </source>
</evidence>
<dbReference type="eggNOG" id="COG0697">
    <property type="taxonomic scope" value="Bacteria"/>
</dbReference>
<name>A0A081BZ85_VECG1</name>
<dbReference type="Proteomes" id="UP000030661">
    <property type="component" value="Unassembled WGS sequence"/>
</dbReference>
<dbReference type="AlphaFoldDB" id="A0A081BZ85"/>
<dbReference type="PANTHER" id="PTHR22911:SF6">
    <property type="entry name" value="SOLUTE CARRIER FAMILY 35 MEMBER G1"/>
    <property type="match status" value="1"/>
</dbReference>
<dbReference type="InterPro" id="IPR000620">
    <property type="entry name" value="EamA_dom"/>
</dbReference>
<proteinExistence type="predicted"/>
<feature type="domain" description="EamA" evidence="6">
    <location>
        <begin position="159"/>
        <end position="284"/>
    </location>
</feature>
<feature type="transmembrane region" description="Helical" evidence="5">
    <location>
        <begin position="44"/>
        <end position="70"/>
    </location>
</feature>
<keyword evidence="2 5" id="KW-0812">Transmembrane</keyword>
<organism evidence="7">
    <name type="scientific">Vecturithrix granuli</name>
    <dbReference type="NCBI Taxonomy" id="1499967"/>
    <lineage>
        <taxon>Bacteria</taxon>
        <taxon>Candidatus Moduliflexota</taxon>
        <taxon>Candidatus Vecturitrichia</taxon>
        <taxon>Candidatus Vecturitrichales</taxon>
        <taxon>Candidatus Vecturitrichaceae</taxon>
        <taxon>Candidatus Vecturithrix</taxon>
    </lineage>
</organism>
<gene>
    <name evidence="7" type="ORF">U27_04607</name>
</gene>
<comment type="subcellular location">
    <subcellularLocation>
        <location evidence="1">Membrane</location>
        <topology evidence="1">Multi-pass membrane protein</topology>
    </subcellularLocation>
</comment>
<dbReference type="GO" id="GO:0016020">
    <property type="term" value="C:membrane"/>
    <property type="evidence" value="ECO:0007669"/>
    <property type="project" value="UniProtKB-SubCell"/>
</dbReference>
<dbReference type="InterPro" id="IPR037185">
    <property type="entry name" value="EmrE-like"/>
</dbReference>
<dbReference type="STRING" id="1499967.U27_04607"/>
<protein>
    <recommendedName>
        <fullName evidence="6">EamA domain-containing protein</fullName>
    </recommendedName>
</protein>